<sequence>MSSAMKRERSQDSVVLLSDTDDEEKSLKIHYQDSPKFFEVPLEDDGRLLFEDVTSIDSKVIALILQEDGNRKLVKPKNGYIKEPKEKWTKFKVYASLKKESEIVLKNTVANENLNPNVSAALNWNITVKQEDPTVLAEVLQNDNNTQIKTKDSKLSTSLLPKNNLKSHQSSTSCLASKISNNNDANSTQVLSPPPINETASGGSESTTDSGESSSDENESANSIIAGNEPYVSELMLAYKVSSFKALKFLLYRGNFEYNITCNAVIRRFKRTMIAFPNNEIVRIIHYAQSSDILLKDLNLTSKYYCQLCEENFTLKHLVSDRHAEKFHQKFNADPPEIARLLEPKIYKQFIDPLLLASLRISKYKKMEESSMFSIKNSPENADLVKLKYILINRILQANLKMSYSNSFSIEKLLFLQENRNQILSIVFTIQNYYCQNCKFFPNSFPNSVSHIFSEIHIEHCLNQDELDEILNTMSNLEQTSKGCRFLPFKESRKRNHPSNGVQESGKRHKKA</sequence>
<protein>
    <submittedName>
        <fullName evidence="2">C2H2-type domain-containing protein</fullName>
    </submittedName>
</protein>
<accession>A0AC34GSG0</accession>
<dbReference type="WBParaSite" id="ES5_v2.g748.t1">
    <property type="protein sequence ID" value="ES5_v2.g748.t1"/>
    <property type="gene ID" value="ES5_v2.g748"/>
</dbReference>
<evidence type="ECO:0000313" key="2">
    <source>
        <dbReference type="WBParaSite" id="ES5_v2.g748.t1"/>
    </source>
</evidence>
<dbReference type="Proteomes" id="UP000887579">
    <property type="component" value="Unplaced"/>
</dbReference>
<evidence type="ECO:0000313" key="1">
    <source>
        <dbReference type="Proteomes" id="UP000887579"/>
    </source>
</evidence>
<organism evidence="1 2">
    <name type="scientific">Panagrolaimus sp. ES5</name>
    <dbReference type="NCBI Taxonomy" id="591445"/>
    <lineage>
        <taxon>Eukaryota</taxon>
        <taxon>Metazoa</taxon>
        <taxon>Ecdysozoa</taxon>
        <taxon>Nematoda</taxon>
        <taxon>Chromadorea</taxon>
        <taxon>Rhabditida</taxon>
        <taxon>Tylenchina</taxon>
        <taxon>Panagrolaimomorpha</taxon>
        <taxon>Panagrolaimoidea</taxon>
        <taxon>Panagrolaimidae</taxon>
        <taxon>Panagrolaimus</taxon>
    </lineage>
</organism>
<proteinExistence type="predicted"/>
<reference evidence="2" key="1">
    <citation type="submission" date="2022-11" db="UniProtKB">
        <authorList>
            <consortium name="WormBaseParasite"/>
        </authorList>
    </citation>
    <scope>IDENTIFICATION</scope>
</reference>
<name>A0AC34GSG0_9BILA</name>